<feature type="compositionally biased region" description="Basic and acidic residues" evidence="1">
    <location>
        <begin position="1359"/>
        <end position="1375"/>
    </location>
</feature>
<feature type="region of interest" description="Disordered" evidence="1">
    <location>
        <begin position="1"/>
        <end position="23"/>
    </location>
</feature>
<feature type="compositionally biased region" description="Basic and acidic residues" evidence="1">
    <location>
        <begin position="1142"/>
        <end position="1169"/>
    </location>
</feature>
<feature type="compositionally biased region" description="Basic and acidic residues" evidence="1">
    <location>
        <begin position="1969"/>
        <end position="1982"/>
    </location>
</feature>
<dbReference type="Proteomes" id="UP001558652">
    <property type="component" value="Unassembled WGS sequence"/>
</dbReference>
<feature type="compositionally biased region" description="Basic and acidic residues" evidence="1">
    <location>
        <begin position="1069"/>
        <end position="1089"/>
    </location>
</feature>
<feature type="compositionally biased region" description="Basic and acidic residues" evidence="1">
    <location>
        <begin position="1438"/>
        <end position="1454"/>
    </location>
</feature>
<feature type="compositionally biased region" description="Polar residues" evidence="1">
    <location>
        <begin position="1059"/>
        <end position="1068"/>
    </location>
</feature>
<proteinExistence type="predicted"/>
<feature type="compositionally biased region" description="Basic and acidic residues" evidence="1">
    <location>
        <begin position="2181"/>
        <end position="2222"/>
    </location>
</feature>
<feature type="compositionally biased region" description="Low complexity" evidence="1">
    <location>
        <begin position="1379"/>
        <end position="1390"/>
    </location>
</feature>
<feature type="compositionally biased region" description="Basic and acidic residues" evidence="1">
    <location>
        <begin position="1541"/>
        <end position="1557"/>
    </location>
</feature>
<feature type="compositionally biased region" description="Basic and acidic residues" evidence="1">
    <location>
        <begin position="1870"/>
        <end position="1937"/>
    </location>
</feature>
<feature type="region of interest" description="Disordered" evidence="1">
    <location>
        <begin position="727"/>
        <end position="786"/>
    </location>
</feature>
<feature type="region of interest" description="Disordered" evidence="1">
    <location>
        <begin position="815"/>
        <end position="2093"/>
    </location>
</feature>
<feature type="compositionally biased region" description="Low complexity" evidence="1">
    <location>
        <begin position="203"/>
        <end position="212"/>
    </location>
</feature>
<feature type="region of interest" description="Disordered" evidence="1">
    <location>
        <begin position="2109"/>
        <end position="2424"/>
    </location>
</feature>
<feature type="compositionally biased region" description="Low complexity" evidence="1">
    <location>
        <begin position="2318"/>
        <end position="2335"/>
    </location>
</feature>
<feature type="compositionally biased region" description="Polar residues" evidence="1">
    <location>
        <begin position="220"/>
        <end position="229"/>
    </location>
</feature>
<feature type="compositionally biased region" description="Basic and acidic residues" evidence="1">
    <location>
        <begin position="1726"/>
        <end position="1736"/>
    </location>
</feature>
<organism evidence="2 3">
    <name type="scientific">Ranatra chinensis</name>
    <dbReference type="NCBI Taxonomy" id="642074"/>
    <lineage>
        <taxon>Eukaryota</taxon>
        <taxon>Metazoa</taxon>
        <taxon>Ecdysozoa</taxon>
        <taxon>Arthropoda</taxon>
        <taxon>Hexapoda</taxon>
        <taxon>Insecta</taxon>
        <taxon>Pterygota</taxon>
        <taxon>Neoptera</taxon>
        <taxon>Paraneoptera</taxon>
        <taxon>Hemiptera</taxon>
        <taxon>Heteroptera</taxon>
        <taxon>Panheteroptera</taxon>
        <taxon>Nepomorpha</taxon>
        <taxon>Nepidae</taxon>
        <taxon>Ranatrinae</taxon>
        <taxon>Ranatra</taxon>
    </lineage>
</organism>
<evidence type="ECO:0000256" key="1">
    <source>
        <dbReference type="SAM" id="MobiDB-lite"/>
    </source>
</evidence>
<feature type="compositionally biased region" description="Basic and acidic residues" evidence="1">
    <location>
        <begin position="2345"/>
        <end position="2354"/>
    </location>
</feature>
<feature type="compositionally biased region" description="Basic and acidic residues" evidence="1">
    <location>
        <begin position="877"/>
        <end position="888"/>
    </location>
</feature>
<evidence type="ECO:0000313" key="2">
    <source>
        <dbReference type="EMBL" id="KAL1115013.1"/>
    </source>
</evidence>
<feature type="compositionally biased region" description="Basic and acidic residues" evidence="1">
    <location>
        <begin position="2109"/>
        <end position="2132"/>
    </location>
</feature>
<feature type="compositionally biased region" description="Basic and acidic residues" evidence="1">
    <location>
        <begin position="902"/>
        <end position="919"/>
    </location>
</feature>
<feature type="compositionally biased region" description="Polar residues" evidence="1">
    <location>
        <begin position="1098"/>
        <end position="1112"/>
    </location>
</feature>
<feature type="compositionally biased region" description="Basic and acidic residues" evidence="1">
    <location>
        <begin position="1462"/>
        <end position="1488"/>
    </location>
</feature>
<feature type="compositionally biased region" description="Basic and acidic residues" evidence="1">
    <location>
        <begin position="2140"/>
        <end position="2174"/>
    </location>
</feature>
<feature type="compositionally biased region" description="Basic and acidic residues" evidence="1">
    <location>
        <begin position="1657"/>
        <end position="1670"/>
    </location>
</feature>
<comment type="caution">
    <text evidence="2">The sequence shown here is derived from an EMBL/GenBank/DDBJ whole genome shotgun (WGS) entry which is preliminary data.</text>
</comment>
<feature type="compositionally biased region" description="Basic and acidic residues" evidence="1">
    <location>
        <begin position="1565"/>
        <end position="1591"/>
    </location>
</feature>
<reference evidence="2 3" key="1">
    <citation type="submission" date="2024-07" db="EMBL/GenBank/DDBJ databases">
        <title>Chromosome-level genome assembly of the water stick insect Ranatra chinensis (Heteroptera: Nepidae).</title>
        <authorList>
            <person name="Liu X."/>
        </authorList>
    </citation>
    <scope>NUCLEOTIDE SEQUENCE [LARGE SCALE GENOMIC DNA]</scope>
    <source>
        <strain evidence="2">Cailab_2021Rc</strain>
        <tissue evidence="2">Muscle</tissue>
    </source>
</reference>
<feature type="compositionally biased region" description="Basic and acidic residues" evidence="1">
    <location>
        <begin position="737"/>
        <end position="750"/>
    </location>
</feature>
<name>A0ABD0XUX8_9HEMI</name>
<feature type="compositionally biased region" description="Polar residues" evidence="1">
    <location>
        <begin position="1951"/>
        <end position="1962"/>
    </location>
</feature>
<protein>
    <submittedName>
        <fullName evidence="2">Uncharacterized protein</fullName>
    </submittedName>
</protein>
<feature type="compositionally biased region" description="Low complexity" evidence="1">
    <location>
        <begin position="920"/>
        <end position="930"/>
    </location>
</feature>
<feature type="compositionally biased region" description="Basic and acidic residues" evidence="1">
    <location>
        <begin position="1117"/>
        <end position="1135"/>
    </location>
</feature>
<feature type="compositionally biased region" description="Basic and acidic residues" evidence="1">
    <location>
        <begin position="1199"/>
        <end position="1230"/>
    </location>
</feature>
<feature type="compositionally biased region" description="Polar residues" evidence="1">
    <location>
        <begin position="2377"/>
        <end position="2389"/>
    </location>
</feature>
<feature type="compositionally biased region" description="Basic and acidic residues" evidence="1">
    <location>
        <begin position="1820"/>
        <end position="1835"/>
    </location>
</feature>
<feature type="compositionally biased region" description="Basic and acidic residues" evidence="1">
    <location>
        <begin position="1598"/>
        <end position="1611"/>
    </location>
</feature>
<feature type="compositionally biased region" description="Basic and acidic residues" evidence="1">
    <location>
        <begin position="1678"/>
        <end position="1704"/>
    </location>
</feature>
<feature type="compositionally biased region" description="Basic residues" evidence="1">
    <location>
        <begin position="65"/>
        <end position="87"/>
    </location>
</feature>
<feature type="compositionally biased region" description="Basic and acidic residues" evidence="1">
    <location>
        <begin position="2228"/>
        <end position="2279"/>
    </location>
</feature>
<feature type="compositionally biased region" description="Basic and acidic residues" evidence="1">
    <location>
        <begin position="2028"/>
        <end position="2063"/>
    </location>
</feature>
<feature type="region of interest" description="Disordered" evidence="1">
    <location>
        <begin position="65"/>
        <end position="235"/>
    </location>
</feature>
<feature type="compositionally biased region" description="Basic and acidic residues" evidence="1">
    <location>
        <begin position="1001"/>
        <end position="1028"/>
    </location>
</feature>
<feature type="compositionally biased region" description="Basic and acidic residues" evidence="1">
    <location>
        <begin position="2362"/>
        <end position="2376"/>
    </location>
</feature>
<feature type="compositionally biased region" description="Basic and acidic residues" evidence="1">
    <location>
        <begin position="1496"/>
        <end position="1509"/>
    </location>
</feature>
<feature type="compositionally biased region" description="Basic and acidic residues" evidence="1">
    <location>
        <begin position="165"/>
        <end position="182"/>
    </location>
</feature>
<dbReference type="PANTHER" id="PTHR24216">
    <property type="entry name" value="PAXILLIN-RELATED"/>
    <property type="match status" value="1"/>
</dbReference>
<feature type="compositionally biased region" description="Basic and acidic residues" evidence="1">
    <location>
        <begin position="1392"/>
        <end position="1406"/>
    </location>
</feature>
<feature type="compositionally biased region" description="Polar residues" evidence="1">
    <location>
        <begin position="97"/>
        <end position="114"/>
    </location>
</feature>
<gene>
    <name evidence="2" type="ORF">AAG570_007836</name>
</gene>
<dbReference type="EMBL" id="JBFDAA010000021">
    <property type="protein sequence ID" value="KAL1115013.1"/>
    <property type="molecule type" value="Genomic_DNA"/>
</dbReference>
<feature type="compositionally biased region" description="Basic and acidic residues" evidence="1">
    <location>
        <begin position="192"/>
        <end position="202"/>
    </location>
</feature>
<feature type="compositionally biased region" description="Basic and acidic residues" evidence="1">
    <location>
        <begin position="1516"/>
        <end position="1534"/>
    </location>
</feature>
<feature type="compositionally biased region" description="Basic and acidic residues" evidence="1">
    <location>
        <begin position="776"/>
        <end position="786"/>
    </location>
</feature>
<feature type="compositionally biased region" description="Basic and acidic residues" evidence="1">
    <location>
        <begin position="1767"/>
        <end position="1781"/>
    </location>
</feature>
<feature type="compositionally biased region" description="Basic and acidic residues" evidence="1">
    <location>
        <begin position="1316"/>
        <end position="1328"/>
    </location>
</feature>
<feature type="compositionally biased region" description="Basic and acidic residues" evidence="1">
    <location>
        <begin position="832"/>
        <end position="857"/>
    </location>
</feature>
<feature type="compositionally biased region" description="Basic and acidic residues" evidence="1">
    <location>
        <begin position="1"/>
        <end position="10"/>
    </location>
</feature>
<feature type="compositionally biased region" description="Basic and acidic residues" evidence="1">
    <location>
        <begin position="1237"/>
        <end position="1253"/>
    </location>
</feature>
<feature type="compositionally biased region" description="Basic and acidic residues" evidence="1">
    <location>
        <begin position="2390"/>
        <end position="2424"/>
    </location>
</feature>
<accession>A0ABD0XUX8</accession>
<keyword evidence="3" id="KW-1185">Reference proteome</keyword>
<evidence type="ECO:0000313" key="3">
    <source>
        <dbReference type="Proteomes" id="UP001558652"/>
    </source>
</evidence>
<sequence>MFYENKKQETTEMGFGQSTSSGITVDESAPLLTMATGSSRFGLPNITHGDSANFRSLIIDSQHYFRRSRPLGGKRRRRERSRRRGRGRVAQTEHRAVTSSQCSSRANTDHTMTGRTARVHKQTRQTTRVDKQRQTSHRMASTRGENIHSKSVTTTPVKSVPSEGTTREDVLTQHRSSTEGKESQTILSSEGTAREIISEGKKTSVSRSTTESVESRTRVATSSQRRTTQAARSSRVRVRLVGGKIVKESVTDGQTGDTDEQFLTESPDGELTVYAIDDRRPEEEVSSQLIENSGSTDAQALYQTRTVIVDGKRYVTRHKISSDGSISAQSRIEKRTEDNVASTQLIEEPGDTDGPGLYETRTVIVDGKRYVTRHKISSDDTISAQSRIEKRTEDNVASTQLIEEPGDTDGPGLYETRTVIVDGKRYVTRHKISSDDTISAQSRIEKRTEDNVASTQLIEEPGDTDGPGLYETRTVIVDGKRYVTRKKISSDDSTQLNVSDLREGGKRTEGETVKTVSSRVVEETGDFEGPGVYETRTVIIGGKRYVTRKKISSDDITSTSVKTVGGEHTERDAFTTDRNVIIEEPGDVDSPGVYETRTVIVDGKRYVTRQKISSDQTHLRKGESKIIRTVDSGNVKDGGQIDSDVYEIEEYVIEGDGQPRRIVSRSRQPTEDGAIIRTDRDSVSATRKEVVRMVGSKIIREFHDVDTEQVQDRKYVIVEDKEQSKNVHRVSNVHTQQVEHEQKLIKDDSSRTYGTEEYVIQEKPGDTIPGGPGKETPQRPDYDGERIDTRKEVVRMVGSKIVKDFTDVDTRQFVTKEQYTVDGNEPPSKSSGTREKPDDSHRPDRPRDGKRFKKETVRIVGSKIIREVTEVDSPDDSETRQYDDDGKQKPRKIIPAEQLPKGLDDASPRRTRPLAEHTSSDSTTTEYTDSTTHKTETVRMVGSKLVKKFTDVDATQVYETKQYTPVDGEQTPRGKKRGDTSPDSKSPVFPKTGQTPGRETSPAKEKPKAGHHEPYPSPKHPRDEERSNTETTKTVGSHIVRTFTDEDTTQTYETRRYVTDNSESTKQILTKDGKPKGKDGTSPDSKSPDPSKTGPKPQDTSLSHIKTPQDENGLSPDSKHPDYPREGKLPKKETVRIVGSKIIKEFTDVDTTHVSESRQVTFDKEEQHHLPKGAKPSKGDDTSPRKGKPVKGDGSSPDYPREPQDKYEILPDSKRPGSPKDGKMPKKEIIRMVGSKIVKELTDDDTFQVHETRQYTFDEEEQLKKMLPQDTKPKGRPDTLPESSKTRPGPQDQTSPHKGRPRDEDQLLPGSKRPPQPKDGKTPKKEIVRMVGSKIVREFTDDDSTEVYETRQYTIDDGEQPKKILPKDSKPKRTDGAFPDSKSPDSPKSGPRTRDDITPQKDKPQDEDQLLPDSKRPKHPKDGTTPKKETVRMVGSKIVREFTDVDTTEVHETRQYIVDEGEQPKKSIPKDSKPKRRDDASPDSKSPDSPKSGPGTRDEIAPRKGKPQDEDQLLPDSKRPQHPKDGTTPKKETVRMVGSKIVREFTDVDTTEVHETRQYIVDDGEQPKKGMPKELKPKRRDDTSPDSKSPDSPKSGPRTRDEIAPRKGKPQDEDDSLPDSKRPLYPIGGQETRTETVRMVGSKIVREVTDVGATHTYETRHYIEDGDKPSKKILPLDGKPKPGDDRFPTSKSPDTRKKPRDETPPSKGKPRKDEPLPGSKRPQQPTDEKTPKKEIVRMVGSKIVREFTDVDTTEDFETRQYVVDDEEKPKKITPKDSKPKSPDGTSPDSKYPDSPRGVSRPRDEISPLKGRPQEDEEPSPDSKRPQYPKGGKEPMNETVRVVGSKIVREFTDVGTTQVYHTDQYIVDGPEQPKKLLPKDAKPKKTDSTSPERKSPEPGKTKDISPREGKPQDKDSPSPDSKRPLRPKDGKSPKKETVRMVGSKIVREFTDVDTTQIYETRQYTVDEEDQPKKILPKDSKPKSVDGTSPDSPKSAPRPRDEISPLKGRPQEEDEPSPDSKRPQYPKVGKPKDTKPRKSGDTSPERTSPEPRETEFSPRKSKPQEVDELSPDILRQYPKGGKRPQKETVRMVGSKIVREFTDVDTTEVYETRDYTYEQDDTPKRILPEDSRPKITDGTSPDSPKEISPRKVRPQEEPDSKRPQRPDDGRSPKKETVRIVGSKIVREFTDVDTTEVHETRQYIVDGEKQPKKITPKDEKPKRPEDTSPDSKLPDTPKRAPKPSDRTSPRREEPQEETPRDSKRPDERTKRPGEPDSPNRPRDGVFPGDVEPRRPTKGKPSEERPHSPDEPLMPVVFETSATETRQSSTSVQTVHSTSVKRSTNVTTEKFSDTVDYRGPKPVQYRPNKDRPTEDRPDRISETFTSVTDVQSSRKTVDETQVRRYDRTSFPEDQLPKEKKPDDKRDTPKKPVIEERCICEICTCGIVGDRLNDIRGVNDVMEEATFLQH</sequence>
<feature type="compositionally biased region" description="Basic and acidic residues" evidence="1">
    <location>
        <begin position="1420"/>
        <end position="1431"/>
    </location>
</feature>
<feature type="compositionally biased region" description="Basic and acidic residues" evidence="1">
    <location>
        <begin position="2286"/>
        <end position="2305"/>
    </location>
</feature>